<feature type="domain" description="DUF7950" evidence="2">
    <location>
        <begin position="170"/>
        <end position="296"/>
    </location>
</feature>
<dbReference type="InterPro" id="IPR057710">
    <property type="entry name" value="DUF7950"/>
</dbReference>
<evidence type="ECO:0000313" key="3">
    <source>
        <dbReference type="EMBL" id="KAK9684280.1"/>
    </source>
</evidence>
<dbReference type="PANTHER" id="PTHR33595">
    <property type="entry name" value="VON WILLEBRAND FACTOR A DOMAIN PROTEIN"/>
    <property type="match status" value="1"/>
</dbReference>
<reference evidence="3" key="1">
    <citation type="submission" date="2024-03" db="EMBL/GenBank/DDBJ databases">
        <title>WGS assembly of Saponaria officinalis var. Norfolk2.</title>
        <authorList>
            <person name="Jenkins J."/>
            <person name="Shu S."/>
            <person name="Grimwood J."/>
            <person name="Barry K."/>
            <person name="Goodstein D."/>
            <person name="Schmutz J."/>
            <person name="Leebens-Mack J."/>
            <person name="Osbourn A."/>
        </authorList>
    </citation>
    <scope>NUCLEOTIDE SEQUENCE [LARGE SCALE GENOMIC DNA]</scope>
    <source>
        <strain evidence="3">JIC</strain>
    </source>
</reference>
<feature type="compositionally biased region" description="Polar residues" evidence="1">
    <location>
        <begin position="103"/>
        <end position="115"/>
    </location>
</feature>
<gene>
    <name evidence="3" type="ORF">RND81_10G198500</name>
</gene>
<name>A0AAW1I6Q7_SAPOF</name>
<dbReference type="EMBL" id="JBDFQZ010000010">
    <property type="protein sequence ID" value="KAK9684280.1"/>
    <property type="molecule type" value="Genomic_DNA"/>
</dbReference>
<keyword evidence="4" id="KW-1185">Reference proteome</keyword>
<proteinExistence type="predicted"/>
<accession>A0AAW1I6Q7</accession>
<evidence type="ECO:0000256" key="1">
    <source>
        <dbReference type="SAM" id="MobiDB-lite"/>
    </source>
</evidence>
<feature type="compositionally biased region" description="Polar residues" evidence="1">
    <location>
        <begin position="64"/>
        <end position="77"/>
    </location>
</feature>
<comment type="caution">
    <text evidence="3">The sequence shown here is derived from an EMBL/GenBank/DDBJ whole genome shotgun (WGS) entry which is preliminary data.</text>
</comment>
<dbReference type="PANTHER" id="PTHR33595:SF7">
    <property type="entry name" value="OS12G0242500 PROTEIN"/>
    <property type="match status" value="1"/>
</dbReference>
<evidence type="ECO:0000313" key="4">
    <source>
        <dbReference type="Proteomes" id="UP001443914"/>
    </source>
</evidence>
<protein>
    <recommendedName>
        <fullName evidence="2">DUF7950 domain-containing protein</fullName>
    </recommendedName>
</protein>
<sequence>MEIRGSSGCGGCCIARYTHHVPNNTTATAAATATAYPYYTNDVSNMDRIMLRFRPIAPKPTISGPHSSGSAGSTESVQIGLGKRKRKSNHNSHNNKRRKSKSPDNNKTQEPSNGGESCHVVTLPLLPETPDLINPNNNTNDFNNTTKVGSTKSVPTWLCFGPSDHEVVVPSTVTVEGVSDAWLNETGLGCTDEERKRRLEEDTCPGFISDAWSRVWWTNEEYRRMVTGEGRRKEVVVGVKLEMREKVELNAVSLYEAFTCRVRVQYGAHTMVVPCDVWRMNGGGFAWRLDVKAALTLCL</sequence>
<feature type="compositionally biased region" description="Basic residues" evidence="1">
    <location>
        <begin position="82"/>
        <end position="100"/>
    </location>
</feature>
<dbReference type="Pfam" id="PF25821">
    <property type="entry name" value="DUF7950"/>
    <property type="match status" value="1"/>
</dbReference>
<evidence type="ECO:0000259" key="2">
    <source>
        <dbReference type="Pfam" id="PF25821"/>
    </source>
</evidence>
<dbReference type="Proteomes" id="UP001443914">
    <property type="component" value="Unassembled WGS sequence"/>
</dbReference>
<organism evidence="3 4">
    <name type="scientific">Saponaria officinalis</name>
    <name type="common">Common soapwort</name>
    <name type="synonym">Lychnis saponaria</name>
    <dbReference type="NCBI Taxonomy" id="3572"/>
    <lineage>
        <taxon>Eukaryota</taxon>
        <taxon>Viridiplantae</taxon>
        <taxon>Streptophyta</taxon>
        <taxon>Embryophyta</taxon>
        <taxon>Tracheophyta</taxon>
        <taxon>Spermatophyta</taxon>
        <taxon>Magnoliopsida</taxon>
        <taxon>eudicotyledons</taxon>
        <taxon>Gunneridae</taxon>
        <taxon>Pentapetalae</taxon>
        <taxon>Caryophyllales</taxon>
        <taxon>Caryophyllaceae</taxon>
        <taxon>Caryophylleae</taxon>
        <taxon>Saponaria</taxon>
    </lineage>
</organism>
<dbReference type="AlphaFoldDB" id="A0AAW1I6Q7"/>
<feature type="region of interest" description="Disordered" evidence="1">
    <location>
        <begin position="57"/>
        <end position="118"/>
    </location>
</feature>